<keyword evidence="3" id="KW-1185">Reference proteome</keyword>
<dbReference type="EMBL" id="JAOQAZ010000014">
    <property type="protein sequence ID" value="KAJ4259660.1"/>
    <property type="molecule type" value="Genomic_DNA"/>
</dbReference>
<dbReference type="AlphaFoldDB" id="A0A9W8RYU0"/>
<organism evidence="2 3">
    <name type="scientific">Fusarium torreyae</name>
    <dbReference type="NCBI Taxonomy" id="1237075"/>
    <lineage>
        <taxon>Eukaryota</taxon>
        <taxon>Fungi</taxon>
        <taxon>Dikarya</taxon>
        <taxon>Ascomycota</taxon>
        <taxon>Pezizomycotina</taxon>
        <taxon>Sordariomycetes</taxon>
        <taxon>Hypocreomycetidae</taxon>
        <taxon>Hypocreales</taxon>
        <taxon>Nectriaceae</taxon>
        <taxon>Fusarium</taxon>
    </lineage>
</organism>
<evidence type="ECO:0000256" key="1">
    <source>
        <dbReference type="SAM" id="MobiDB-lite"/>
    </source>
</evidence>
<name>A0A9W8RYU0_9HYPO</name>
<dbReference type="Proteomes" id="UP001152049">
    <property type="component" value="Unassembled WGS sequence"/>
</dbReference>
<proteinExistence type="predicted"/>
<evidence type="ECO:0000313" key="3">
    <source>
        <dbReference type="Proteomes" id="UP001152049"/>
    </source>
</evidence>
<evidence type="ECO:0000313" key="2">
    <source>
        <dbReference type="EMBL" id="KAJ4259660.1"/>
    </source>
</evidence>
<protein>
    <submittedName>
        <fullName evidence="2">Uncharacterized protein</fullName>
    </submittedName>
</protein>
<feature type="region of interest" description="Disordered" evidence="1">
    <location>
        <begin position="85"/>
        <end position="109"/>
    </location>
</feature>
<comment type="caution">
    <text evidence="2">The sequence shown here is derived from an EMBL/GenBank/DDBJ whole genome shotgun (WGS) entry which is preliminary data.</text>
</comment>
<dbReference type="OrthoDB" id="4467949at2759"/>
<accession>A0A9W8RYU0</accession>
<sequence length="109" mass="12929">MTSRNLNKTWRDVIFEQYAADLEADSPFPYSYLIHIPEWKKDFFFDIPEKIEIQVFKKAVHKFHVSIREAKDLNFEGEHISVRPRKTWRERQEEGTAETQEGDVPTSSA</sequence>
<gene>
    <name evidence="2" type="ORF">NW762_007590</name>
</gene>
<reference evidence="2" key="1">
    <citation type="submission" date="2022-09" db="EMBL/GenBank/DDBJ databases">
        <title>Fusarium specimens isolated from Avocado Roots.</title>
        <authorList>
            <person name="Stajich J."/>
            <person name="Roper C."/>
            <person name="Heimlech-Rivalta G."/>
        </authorList>
    </citation>
    <scope>NUCLEOTIDE SEQUENCE</scope>
    <source>
        <strain evidence="2">CF00136</strain>
    </source>
</reference>
<feature type="compositionally biased region" description="Basic and acidic residues" evidence="1">
    <location>
        <begin position="85"/>
        <end position="94"/>
    </location>
</feature>